<protein>
    <submittedName>
        <fullName evidence="3">Uncharacterized protein LOC107124645</fullName>
    </submittedName>
</protein>
<evidence type="ECO:0000313" key="2">
    <source>
        <dbReference type="Proteomes" id="UP000694871"/>
    </source>
</evidence>
<accession>A0ABM1LCD4</accession>
<evidence type="ECO:0000256" key="1">
    <source>
        <dbReference type="SAM" id="MobiDB-lite"/>
    </source>
</evidence>
<feature type="region of interest" description="Disordered" evidence="1">
    <location>
        <begin position="223"/>
        <end position="298"/>
    </location>
</feature>
<keyword evidence="2" id="KW-1185">Reference proteome</keyword>
<proteinExistence type="predicted"/>
<sequence>MGRLDDHAKKRIVELRKAGLSFRKIKKVLELDNIRVTPQAIYLFLKRKNVDPALLLPGSNQQPALEKESKRTVTDQAGWDDGRLWNLLQENGAGQHQRRESGGHGTPCPTLGASASCEGLSSNANRDTPKIVHVTSLSKDGGQFAKPNAACGALSTGPHLGPSFDDNCPAPRQASASVSCPASVTPVVPQHSLNGKGKLGLPPARNPALIVKRKIVGRAIHLQKKANVQNGQTQSSSSPAPSFMLRVQPASSPPGRTPPAMTATVGCGTHTKEASTQTSSSKPTDSPANPTCPWGGQAVASLAPTAGPPSLTEKLDAVHMEIQKLAQVMQAVLERQCRLERQQEQQHRTQQEVLMALQQLSSTISQEAVPRNQPCVPYSSLVDPSPSLPNFSQFKMELI</sequence>
<feature type="compositionally biased region" description="Polar residues" evidence="1">
    <location>
        <begin position="226"/>
        <end position="240"/>
    </location>
</feature>
<feature type="compositionally biased region" description="Polar residues" evidence="1">
    <location>
        <begin position="274"/>
        <end position="289"/>
    </location>
</feature>
<reference evidence="3" key="1">
    <citation type="submission" date="2025-08" db="UniProtKB">
        <authorList>
            <consortium name="RefSeq"/>
        </authorList>
    </citation>
    <scope>IDENTIFICATION</scope>
</reference>
<dbReference type="Proteomes" id="UP000694871">
    <property type="component" value="Unplaced"/>
</dbReference>
<evidence type="ECO:0000313" key="3">
    <source>
        <dbReference type="RefSeq" id="XP_015283621.1"/>
    </source>
</evidence>
<dbReference type="RefSeq" id="XP_015283621.1">
    <property type="nucleotide sequence ID" value="XM_015428135.1"/>
</dbReference>
<dbReference type="GeneID" id="107124645"/>
<gene>
    <name evidence="3" type="primary">LOC107124645</name>
</gene>
<name>A0ABM1LCD4_GEKJA</name>
<organism evidence="2 3">
    <name type="scientific">Gekko japonicus</name>
    <name type="common">Schlegel's Japanese gecko</name>
    <dbReference type="NCBI Taxonomy" id="146911"/>
    <lineage>
        <taxon>Eukaryota</taxon>
        <taxon>Metazoa</taxon>
        <taxon>Chordata</taxon>
        <taxon>Craniata</taxon>
        <taxon>Vertebrata</taxon>
        <taxon>Euteleostomi</taxon>
        <taxon>Lepidosauria</taxon>
        <taxon>Squamata</taxon>
        <taxon>Bifurcata</taxon>
        <taxon>Gekkota</taxon>
        <taxon>Gekkonidae</taxon>
        <taxon>Gekkoninae</taxon>
        <taxon>Gekko</taxon>
    </lineage>
</organism>